<comment type="caution">
    <text evidence="3">The sequence shown here is derived from an EMBL/GenBank/DDBJ whole genome shotgun (WGS) entry which is preliminary data.</text>
</comment>
<gene>
    <name evidence="3" type="ORF">BC643_2506</name>
</gene>
<dbReference type="EMBL" id="RAPN01000001">
    <property type="protein sequence ID" value="RKD92136.1"/>
    <property type="molecule type" value="Genomic_DNA"/>
</dbReference>
<organism evidence="3 4">
    <name type="scientific">Mangrovibacterium diazotrophicum</name>
    <dbReference type="NCBI Taxonomy" id="1261403"/>
    <lineage>
        <taxon>Bacteria</taxon>
        <taxon>Pseudomonadati</taxon>
        <taxon>Bacteroidota</taxon>
        <taxon>Bacteroidia</taxon>
        <taxon>Marinilabiliales</taxon>
        <taxon>Prolixibacteraceae</taxon>
        <taxon>Mangrovibacterium</taxon>
    </lineage>
</organism>
<evidence type="ECO:0000313" key="4">
    <source>
        <dbReference type="Proteomes" id="UP000283387"/>
    </source>
</evidence>
<evidence type="ECO:0000256" key="1">
    <source>
        <dbReference type="SAM" id="Phobius"/>
    </source>
</evidence>
<sequence>MKQPILLLTLLLSTIVGYSQEIKFLEYSYSEFFRLIQEEQDSVFVFENAIVTFNPATDEEFKGFFKQRDSIFQSESFPEKVVDKEIQLQNVIFKSRIIESQKYKGEKVTVTEGAFIHFHFLKAVSLVDVYAFNCFNSKFENSFYYENKEICSTDQSLIAGISNSNYFASNEFKNAFFRFNCESENIIVFNNKFDIDNNNRRFSLNFIVNNNRLTSFGKNRINGSRLVYLSQNNCQWVDFRDNNFNTTTQISISNMHGLNRLIVKSNTFEKPVIFDIDKFYPVKYSVEWKQFDNELIADMGLGPYLAKIAYEKNIQFNPFDDQYLKQYIDSIRIADEDAYTGEMGFRGFFYNHYKSIFDNENANAVYVNLKNLETKRLAYLYKNNPTFDTFFTWKINQFLKVFSAYGTKPSRAIIFSLYVILIFALFYLFFPNSWDSHGKHRIIHRYSFFLKYLRRNQGIHEVYLEEKQPELLGYEHFRQMIEESEYEVPRFFRATALPLYKWSLSGTKLTAAVLSRVDVMKGTWQEVPPAHRWWKGLLLIGAFLMALAWDVIIKILNALMLSINTFTTLGFGEIPIKGLPRYLAIVQGFIGWFMLTIFSVSLISQLLN</sequence>
<dbReference type="RefSeq" id="WP_120273379.1">
    <property type="nucleotide sequence ID" value="NZ_RAPN01000001.1"/>
</dbReference>
<reference evidence="3 4" key="1">
    <citation type="submission" date="2018-09" db="EMBL/GenBank/DDBJ databases">
        <title>Genomic Encyclopedia of Archaeal and Bacterial Type Strains, Phase II (KMG-II): from individual species to whole genera.</title>
        <authorList>
            <person name="Goeker M."/>
        </authorList>
    </citation>
    <scope>NUCLEOTIDE SEQUENCE [LARGE SCALE GENOMIC DNA]</scope>
    <source>
        <strain evidence="3 4">DSM 27148</strain>
    </source>
</reference>
<keyword evidence="1" id="KW-0812">Transmembrane</keyword>
<dbReference type="AlphaFoldDB" id="A0A419W9P0"/>
<dbReference type="Proteomes" id="UP000283387">
    <property type="component" value="Unassembled WGS sequence"/>
</dbReference>
<evidence type="ECO:0000259" key="2">
    <source>
        <dbReference type="Pfam" id="PF07885"/>
    </source>
</evidence>
<evidence type="ECO:0000313" key="3">
    <source>
        <dbReference type="EMBL" id="RKD92136.1"/>
    </source>
</evidence>
<name>A0A419W9P0_9BACT</name>
<feature type="transmembrane region" description="Helical" evidence="1">
    <location>
        <begin position="537"/>
        <end position="562"/>
    </location>
</feature>
<dbReference type="OrthoDB" id="840832at2"/>
<protein>
    <submittedName>
        <fullName evidence="3">Ion channel</fullName>
    </submittedName>
</protein>
<dbReference type="Pfam" id="PF07885">
    <property type="entry name" value="Ion_trans_2"/>
    <property type="match status" value="1"/>
</dbReference>
<dbReference type="InterPro" id="IPR013099">
    <property type="entry name" value="K_chnl_dom"/>
</dbReference>
<proteinExistence type="predicted"/>
<feature type="domain" description="Potassium channel" evidence="2">
    <location>
        <begin position="539"/>
        <end position="604"/>
    </location>
</feature>
<feature type="transmembrane region" description="Helical" evidence="1">
    <location>
        <begin position="582"/>
        <end position="603"/>
    </location>
</feature>
<feature type="transmembrane region" description="Helical" evidence="1">
    <location>
        <begin position="412"/>
        <end position="430"/>
    </location>
</feature>
<accession>A0A419W9P0</accession>
<keyword evidence="4" id="KW-1185">Reference proteome</keyword>
<keyword evidence="1" id="KW-0472">Membrane</keyword>
<keyword evidence="1" id="KW-1133">Transmembrane helix</keyword>